<dbReference type="OrthoDB" id="15218at2"/>
<feature type="transmembrane region" description="Helical" evidence="1">
    <location>
        <begin position="117"/>
        <end position="142"/>
    </location>
</feature>
<name>A0A521EB88_9SPHI</name>
<gene>
    <name evidence="3" type="ORF">SAMN06265350_1135</name>
</gene>
<reference evidence="3 4" key="1">
    <citation type="submission" date="2017-05" db="EMBL/GenBank/DDBJ databases">
        <authorList>
            <person name="Varghese N."/>
            <person name="Submissions S."/>
        </authorList>
    </citation>
    <scope>NUCLEOTIDE SEQUENCE [LARGE SCALE GENOMIC DNA]</scope>
    <source>
        <strain evidence="3 4">DSM 21342</strain>
    </source>
</reference>
<dbReference type="AlphaFoldDB" id="A0A521EB88"/>
<organism evidence="3 4">
    <name type="scientific">Solitalea koreensis</name>
    <dbReference type="NCBI Taxonomy" id="543615"/>
    <lineage>
        <taxon>Bacteria</taxon>
        <taxon>Pseudomonadati</taxon>
        <taxon>Bacteroidota</taxon>
        <taxon>Sphingobacteriia</taxon>
        <taxon>Sphingobacteriales</taxon>
        <taxon>Sphingobacteriaceae</taxon>
        <taxon>Solitalea</taxon>
    </lineage>
</organism>
<dbReference type="PANTHER" id="PTHR34978:SF3">
    <property type="entry name" value="SLR0241 PROTEIN"/>
    <property type="match status" value="1"/>
</dbReference>
<keyword evidence="1" id="KW-1133">Transmembrane helix</keyword>
<dbReference type="Proteomes" id="UP000315971">
    <property type="component" value="Unassembled WGS sequence"/>
</dbReference>
<keyword evidence="4" id="KW-1185">Reference proteome</keyword>
<dbReference type="RefSeq" id="WP_142604647.1">
    <property type="nucleotide sequence ID" value="NZ_FXSZ01000013.1"/>
</dbReference>
<dbReference type="Pfam" id="PF05569">
    <property type="entry name" value="Peptidase_M56"/>
    <property type="match status" value="1"/>
</dbReference>
<evidence type="ECO:0000259" key="2">
    <source>
        <dbReference type="Pfam" id="PF05569"/>
    </source>
</evidence>
<dbReference type="EMBL" id="FXSZ01000013">
    <property type="protein sequence ID" value="SMO81173.1"/>
    <property type="molecule type" value="Genomic_DNA"/>
</dbReference>
<keyword evidence="1" id="KW-0812">Transmembrane</keyword>
<feature type="domain" description="Peptidase M56" evidence="2">
    <location>
        <begin position="19"/>
        <end position="266"/>
    </location>
</feature>
<dbReference type="CDD" id="cd07341">
    <property type="entry name" value="M56_BlaR1_MecR1_like"/>
    <property type="match status" value="1"/>
</dbReference>
<dbReference type="PANTHER" id="PTHR34978">
    <property type="entry name" value="POSSIBLE SENSOR-TRANSDUCER PROTEIN BLAR"/>
    <property type="match status" value="1"/>
</dbReference>
<evidence type="ECO:0000256" key="1">
    <source>
        <dbReference type="SAM" id="Phobius"/>
    </source>
</evidence>
<dbReference type="InterPro" id="IPR052173">
    <property type="entry name" value="Beta-lactam_resp_regulator"/>
</dbReference>
<protein>
    <submittedName>
        <fullName evidence="3">Signal transducer regulating beta-lactamase production, contains metallopeptidase domain</fullName>
    </submittedName>
</protein>
<keyword evidence="1" id="KW-0472">Membrane</keyword>
<dbReference type="Gene3D" id="3.30.2010.10">
    <property type="entry name" value="Metalloproteases ('zincins'), catalytic domain"/>
    <property type="match status" value="1"/>
</dbReference>
<proteinExistence type="predicted"/>
<feature type="transmembrane region" description="Helical" evidence="1">
    <location>
        <begin position="49"/>
        <end position="71"/>
    </location>
</feature>
<evidence type="ECO:0000313" key="3">
    <source>
        <dbReference type="EMBL" id="SMO81173.1"/>
    </source>
</evidence>
<accession>A0A521EB88</accession>
<sequence length="308" mass="34531">MIAFNLFSGSFEEALGWTLIHSIWQIAAAAIVVVGMMTVLQNKSARLRYYVALSGLFGAALFSIITFISVYQPNSAGGQEQVMDQLSITQIIFSPAIAESAWITSFNHILNFVEQNLSLIVGVWMLGVLLLTIRFLAGLVYVTKLKNKGHLYVSSYWKSKLNKLAKRMELNRQVELFESVWIKVPTVIGYIKPVVLVPIGTFAALPADQLEAILAHELAHIKRNDYLINIFQSIIEIVYFFHPGIWWMGQIVRKERELCCDDLALECGCDSLTLARALANIEELAQLSTHELAMAINGKGRLLNRIND</sequence>
<feature type="transmembrane region" description="Helical" evidence="1">
    <location>
        <begin position="14"/>
        <end position="37"/>
    </location>
</feature>
<evidence type="ECO:0000313" key="4">
    <source>
        <dbReference type="Proteomes" id="UP000315971"/>
    </source>
</evidence>
<dbReference type="InterPro" id="IPR008756">
    <property type="entry name" value="Peptidase_M56"/>
</dbReference>